<dbReference type="Proteomes" id="UP001322744">
    <property type="component" value="Chromosome"/>
</dbReference>
<dbReference type="EMBL" id="CP139957">
    <property type="protein sequence ID" value="WPX08976.1"/>
    <property type="molecule type" value="Genomic_DNA"/>
</dbReference>
<organism evidence="1 2">
    <name type="scientific">Anaerocellum danielii</name>
    <dbReference type="NCBI Taxonomy" id="1387557"/>
    <lineage>
        <taxon>Bacteria</taxon>
        <taxon>Bacillati</taxon>
        <taxon>Bacillota</taxon>
        <taxon>Bacillota incertae sedis</taxon>
        <taxon>Caldicellulosiruptorales</taxon>
        <taxon>Caldicellulosiruptoraceae</taxon>
        <taxon>Anaerocellum</taxon>
    </lineage>
</organism>
<name>A0ABZ0TZS2_9FIRM</name>
<evidence type="ECO:0000313" key="1">
    <source>
        <dbReference type="EMBL" id="WPX08976.1"/>
    </source>
</evidence>
<accession>A0ABZ0TZS2</accession>
<sequence>MELIDKTVIEVGYVGVVVSYVGPKWQDTSGEDYKHGELVEKGYRGVWKDPLMPGKYAFNTYGGKIVKVPTTNIILKWISNQTGTHRYDENLKEVSLITKDAFEPSLPLAVVLHIDYRKSTFGCPEIWGFENAC</sequence>
<gene>
    <name evidence="1" type="ORF">SOJ16_000143</name>
</gene>
<protein>
    <submittedName>
        <fullName evidence="1">Uncharacterized protein</fullName>
    </submittedName>
</protein>
<proteinExistence type="predicted"/>
<reference evidence="1 2" key="1">
    <citation type="submission" date="2023-12" db="EMBL/GenBank/DDBJ databases">
        <authorList>
            <person name="Manesh M.J.H."/>
            <person name="Bing R.G."/>
            <person name="Willard D.J."/>
            <person name="Kelly R.M."/>
        </authorList>
    </citation>
    <scope>NUCLEOTIDE SEQUENCE [LARGE SCALE GENOMIC DNA]</scope>
    <source>
        <strain evidence="1 2">DSM 8977</strain>
    </source>
</reference>
<evidence type="ECO:0000313" key="2">
    <source>
        <dbReference type="Proteomes" id="UP001322744"/>
    </source>
</evidence>
<keyword evidence="2" id="KW-1185">Reference proteome</keyword>